<dbReference type="PROSITE" id="PS51192">
    <property type="entry name" value="HELICASE_ATP_BIND_1"/>
    <property type="match status" value="1"/>
</dbReference>
<dbReference type="Proteomes" id="UP000318833">
    <property type="component" value="Unassembled WGS sequence"/>
</dbReference>
<gene>
    <name evidence="3" type="ORF">FOF46_15195</name>
</gene>
<keyword evidence="1" id="KW-0175">Coiled coil</keyword>
<keyword evidence="4" id="KW-1185">Reference proteome</keyword>
<accession>A0A554VIP7</accession>
<dbReference type="InterPro" id="IPR014001">
    <property type="entry name" value="Helicase_ATP-bd"/>
</dbReference>
<dbReference type="SMART" id="SM00491">
    <property type="entry name" value="HELICc2"/>
    <property type="match status" value="1"/>
</dbReference>
<dbReference type="SMART" id="SM00487">
    <property type="entry name" value="DEXDc"/>
    <property type="match status" value="1"/>
</dbReference>
<keyword evidence="3" id="KW-0347">Helicase</keyword>
<dbReference type="RefSeq" id="WP_143917047.1">
    <property type="nucleotide sequence ID" value="NZ_CANMIK010000029.1"/>
</dbReference>
<dbReference type="InterPro" id="IPR006935">
    <property type="entry name" value="Helicase/UvrB_N"/>
</dbReference>
<proteinExistence type="predicted"/>
<dbReference type="AlphaFoldDB" id="A0A554VIP7"/>
<dbReference type="SUPFAM" id="SSF52540">
    <property type="entry name" value="P-loop containing nucleoside triphosphate hydrolases"/>
    <property type="match status" value="2"/>
</dbReference>
<dbReference type="InterPro" id="IPR006555">
    <property type="entry name" value="ATP-dep_Helicase_C"/>
</dbReference>
<reference evidence="3 4" key="1">
    <citation type="submission" date="2019-07" db="EMBL/GenBank/DDBJ databases">
        <title>The draft genome sequence of Aquimarina algiphila M91.</title>
        <authorList>
            <person name="Meng X."/>
        </authorList>
    </citation>
    <scope>NUCLEOTIDE SEQUENCE [LARGE SCALE GENOMIC DNA]</scope>
    <source>
        <strain evidence="3 4">M91</strain>
    </source>
</reference>
<dbReference type="GO" id="GO:0004386">
    <property type="term" value="F:helicase activity"/>
    <property type="evidence" value="ECO:0007669"/>
    <property type="project" value="UniProtKB-KW"/>
</dbReference>
<name>A0A554VIP7_9FLAO</name>
<dbReference type="InterPro" id="IPR027417">
    <property type="entry name" value="P-loop_NTPase"/>
</dbReference>
<dbReference type="EMBL" id="VLNR01000031">
    <property type="protein sequence ID" value="TSE07646.1"/>
    <property type="molecule type" value="Genomic_DNA"/>
</dbReference>
<organism evidence="3 4">
    <name type="scientific">Aquimarina algiphila</name>
    <dbReference type="NCBI Taxonomy" id="2047982"/>
    <lineage>
        <taxon>Bacteria</taxon>
        <taxon>Pseudomonadati</taxon>
        <taxon>Bacteroidota</taxon>
        <taxon>Flavobacteriia</taxon>
        <taxon>Flavobacteriales</taxon>
        <taxon>Flavobacteriaceae</taxon>
        <taxon>Aquimarina</taxon>
    </lineage>
</organism>
<dbReference type="Pfam" id="PF04851">
    <property type="entry name" value="ResIII"/>
    <property type="match status" value="1"/>
</dbReference>
<comment type="caution">
    <text evidence="3">The sequence shown here is derived from an EMBL/GenBank/DDBJ whole genome shotgun (WGS) entry which is preliminary data.</text>
</comment>
<dbReference type="Pfam" id="PF13307">
    <property type="entry name" value="Helicase_C_2"/>
    <property type="match status" value="1"/>
</dbReference>
<evidence type="ECO:0000259" key="2">
    <source>
        <dbReference type="PROSITE" id="PS51192"/>
    </source>
</evidence>
<dbReference type="GO" id="GO:0016818">
    <property type="term" value="F:hydrolase activity, acting on acid anhydrides, in phosphorus-containing anhydrides"/>
    <property type="evidence" value="ECO:0007669"/>
    <property type="project" value="InterPro"/>
</dbReference>
<feature type="domain" description="Helicase ATP-binding" evidence="2">
    <location>
        <begin position="47"/>
        <end position="189"/>
    </location>
</feature>
<protein>
    <submittedName>
        <fullName evidence="3">DEAD/DEAH box helicase</fullName>
    </submittedName>
</protein>
<keyword evidence="3" id="KW-0378">Hydrolase</keyword>
<dbReference type="Gene3D" id="3.40.50.300">
    <property type="entry name" value="P-loop containing nucleotide triphosphate hydrolases"/>
    <property type="match status" value="2"/>
</dbReference>
<keyword evidence="3" id="KW-0547">Nucleotide-binding</keyword>
<evidence type="ECO:0000313" key="4">
    <source>
        <dbReference type="Proteomes" id="UP000318833"/>
    </source>
</evidence>
<dbReference type="GO" id="GO:0003677">
    <property type="term" value="F:DNA binding"/>
    <property type="evidence" value="ECO:0007669"/>
    <property type="project" value="InterPro"/>
</dbReference>
<feature type="coiled-coil region" evidence="1">
    <location>
        <begin position="543"/>
        <end position="570"/>
    </location>
</feature>
<dbReference type="GO" id="GO:0006139">
    <property type="term" value="P:nucleobase-containing compound metabolic process"/>
    <property type="evidence" value="ECO:0007669"/>
    <property type="project" value="InterPro"/>
</dbReference>
<evidence type="ECO:0000313" key="3">
    <source>
        <dbReference type="EMBL" id="TSE07646.1"/>
    </source>
</evidence>
<dbReference type="OrthoDB" id="366844at2"/>
<keyword evidence="3" id="KW-0067">ATP-binding</keyword>
<evidence type="ECO:0000256" key="1">
    <source>
        <dbReference type="SAM" id="Coils"/>
    </source>
</evidence>
<dbReference type="GO" id="GO:0005524">
    <property type="term" value="F:ATP binding"/>
    <property type="evidence" value="ECO:0007669"/>
    <property type="project" value="InterPro"/>
</dbReference>
<sequence>MGFFDEKNKEFDRPVLPIDPIELYYSFSKDNKYNLLWAAQEEVLKKWHEQRDSINLLIKMNTGAGKTLTGLIILYSKMLEFNKPVVYLCPDNQLLSQVVDQSKMSGIPTCVIDENNDFPEEFLNSEAILITTVNRMFNSKNIFDRDRVIPIAVLFDDAHRAVQSIIDSFTITIADTHKLYDELRKLFKEDLKKQSTALYEMLKTGASGYNMKVPYWAWIDKKDNVNALLAPYVGEKATLLFKWGLFHNNYDQHDLYFAHNKLEISPKISQVSNVAAYEGSSFKYALSATFVNDHAILKDLNFNKDSILNPIIPTDRKDYGERLILTPKRYYPEISIDDEIKILNHHIEKEHNVVILVPNMIDARWWKKRGAIIADKTNIEDVIDQLKTSKGNLVVFLNRYEGIDLSGDSCNVLVIYNHPKFRSLKNSYYEDIHHETRANYVAQTIEQGMGRSVRSGNDFSVVYLMGRDVLKFLRYKENHKFFNDHTQKQIRMGLNLMQGKELNDTNIIDVITTAADSCLSQETGWKTYYRGFMDKEKIEKSVSRELNLEINELEKKATSLFLQKENKEAEKLIHEIIRKDINPIQKAWYYQMLGNFIYPINPQQANNYQIRSKSISSHMLEPFMGKQQFKKQVSEAQMKKALDFIRSFDTKHDLLLFISEISKDLIYIESTESPDYFEAALKDLGKLLGYESSRPEKELKEGPDALWGSKHFHFILEAKSHKKPSNRIYKSEIEQLLSSKIWFKEKYITETITLMITLQANSQRENGVGIDENMFVIDQQCLDKLKDSISKLHSFISNSDYDIITEESIKLEYHKLNLNAKAFIQNYLKVIK</sequence>